<reference evidence="3 4" key="1">
    <citation type="submission" date="2023-05" db="EMBL/GenBank/DDBJ databases">
        <title>Adaptations of aquatic viruses from atmosphere-close ecosystems of the Central Arctic Ocean.</title>
        <authorList>
            <person name="Rahlff J."/>
            <person name="Holmfeldt K."/>
        </authorList>
    </citation>
    <scope>NUCLEOTIDE SEQUENCE [LARGE SCALE GENOMIC DNA]</scope>
    <source>
        <strain evidence="3 4">Arc14</strain>
    </source>
</reference>
<dbReference type="SUPFAM" id="SSF53271">
    <property type="entry name" value="PRTase-like"/>
    <property type="match status" value="1"/>
</dbReference>
<evidence type="ECO:0000313" key="4">
    <source>
        <dbReference type="Proteomes" id="UP001568894"/>
    </source>
</evidence>
<organism evidence="3 4">
    <name type="scientific">Flavobacterium frigidarium</name>
    <dbReference type="NCBI Taxonomy" id="99286"/>
    <lineage>
        <taxon>Bacteria</taxon>
        <taxon>Pseudomonadati</taxon>
        <taxon>Bacteroidota</taxon>
        <taxon>Flavobacteriia</taxon>
        <taxon>Flavobacteriales</taxon>
        <taxon>Flavobacteriaceae</taxon>
        <taxon>Flavobacterium</taxon>
    </lineage>
</organism>
<protein>
    <submittedName>
        <fullName evidence="3">Phosphoribosyltransferase family protein</fullName>
    </submittedName>
</protein>
<accession>A0ABV4KDB5</accession>
<keyword evidence="3" id="KW-0328">Glycosyltransferase</keyword>
<dbReference type="Gene3D" id="3.40.50.2020">
    <property type="match status" value="1"/>
</dbReference>
<name>A0ABV4KDB5_9FLAO</name>
<dbReference type="EMBL" id="JASMRN010000007">
    <property type="protein sequence ID" value="MEZ7515634.1"/>
    <property type="molecule type" value="Genomic_DNA"/>
</dbReference>
<evidence type="ECO:0000259" key="2">
    <source>
        <dbReference type="Pfam" id="PF00156"/>
    </source>
</evidence>
<dbReference type="InterPro" id="IPR000836">
    <property type="entry name" value="PRTase_dom"/>
</dbReference>
<sequence length="227" mass="25822">MFKSLINLFFPKTCSGCNNNLTANETIICTICRHDIPLTNHYLNQENEAFKKFYGRVAVRHVSCFVYFHKKGIVQEMIHNLKYRGHEEVGTLLGNWYAEDLKKVSELSTVDCIIPVPLHKRKLRERGYNQVTNFALALSQQLSLPYDDTLLIRKVYSKTQSKKNLLGRTEGIQSTFDVNYSEQDHNKHFLLIDDVITTGATLEACSKALLKIPGASISIVCMAMTDS</sequence>
<comment type="caution">
    <text evidence="3">The sequence shown here is derived from an EMBL/GenBank/DDBJ whole genome shotgun (WGS) entry which is preliminary data.</text>
</comment>
<evidence type="ECO:0000256" key="1">
    <source>
        <dbReference type="ARBA" id="ARBA00008007"/>
    </source>
</evidence>
<proteinExistence type="inferred from homology"/>
<gene>
    <name evidence="3" type="ORF">QO192_10125</name>
</gene>
<comment type="similarity">
    <text evidence="1">Belongs to the ComF/GntX family.</text>
</comment>
<feature type="domain" description="Phosphoribosyltransferase" evidence="2">
    <location>
        <begin position="134"/>
        <end position="222"/>
    </location>
</feature>
<dbReference type="Proteomes" id="UP001568894">
    <property type="component" value="Unassembled WGS sequence"/>
</dbReference>
<dbReference type="GO" id="GO:0016757">
    <property type="term" value="F:glycosyltransferase activity"/>
    <property type="evidence" value="ECO:0007669"/>
    <property type="project" value="UniProtKB-KW"/>
</dbReference>
<dbReference type="RefSeq" id="WP_371570094.1">
    <property type="nucleotide sequence ID" value="NZ_JASMRN010000007.1"/>
</dbReference>
<dbReference type="InterPro" id="IPR051910">
    <property type="entry name" value="ComF/GntX_DNA_util-trans"/>
</dbReference>
<dbReference type="CDD" id="cd06223">
    <property type="entry name" value="PRTases_typeI"/>
    <property type="match status" value="1"/>
</dbReference>
<keyword evidence="4" id="KW-1185">Reference proteome</keyword>
<evidence type="ECO:0000313" key="3">
    <source>
        <dbReference type="EMBL" id="MEZ7515634.1"/>
    </source>
</evidence>
<dbReference type="InterPro" id="IPR029057">
    <property type="entry name" value="PRTase-like"/>
</dbReference>
<dbReference type="PANTHER" id="PTHR47505:SF1">
    <property type="entry name" value="DNA UTILIZATION PROTEIN YHGH"/>
    <property type="match status" value="1"/>
</dbReference>
<keyword evidence="3" id="KW-0808">Transferase</keyword>
<dbReference type="Pfam" id="PF00156">
    <property type="entry name" value="Pribosyltran"/>
    <property type="match status" value="1"/>
</dbReference>
<dbReference type="PANTHER" id="PTHR47505">
    <property type="entry name" value="DNA UTILIZATION PROTEIN YHGH"/>
    <property type="match status" value="1"/>
</dbReference>